<sequence length="337" mass="38300">MGSDPIIKAPNALDTMGPEGHDMAHMMHGGQFLQNLPLKILEKILTSVLIIERPITWNYFVTLILKTARYKWALASCRSIREVAIKLIYAKNTFRMQLGIPDGFFESDTWLLGCKLLEYKKAPYLRPIPPPVHVRPSIRNIELLVYVNALDDILNISGTYPSGFGRLESLTILLVPDYACLMDEDKSKPWDWETTGPKIQHAFFRLRFNAEKFTVKLWSEGPAANKEIVTFPEDLIAQLESGVILSKPEMDSRKRKRESNSEFSDNDSENDDGDSDDGDDEDGDERCRYCHCRDCLKKIAIKAAIPAINIYLSERANSAARKVLTVQPPSKKLKVRR</sequence>
<feature type="compositionally biased region" description="Acidic residues" evidence="1">
    <location>
        <begin position="264"/>
        <end position="283"/>
    </location>
</feature>
<dbReference type="EMBL" id="MU006093">
    <property type="protein sequence ID" value="KAF2840074.1"/>
    <property type="molecule type" value="Genomic_DNA"/>
</dbReference>
<protein>
    <submittedName>
        <fullName evidence="2">Uncharacterized protein</fullName>
    </submittedName>
</protein>
<gene>
    <name evidence="2" type="ORF">M501DRAFT_1002359</name>
</gene>
<keyword evidence="3" id="KW-1185">Reference proteome</keyword>
<name>A0A9P4VTZ1_9PEZI</name>
<evidence type="ECO:0000256" key="1">
    <source>
        <dbReference type="SAM" id="MobiDB-lite"/>
    </source>
</evidence>
<dbReference type="AlphaFoldDB" id="A0A9P4VTZ1"/>
<organism evidence="2 3">
    <name type="scientific">Patellaria atrata CBS 101060</name>
    <dbReference type="NCBI Taxonomy" id="1346257"/>
    <lineage>
        <taxon>Eukaryota</taxon>
        <taxon>Fungi</taxon>
        <taxon>Dikarya</taxon>
        <taxon>Ascomycota</taxon>
        <taxon>Pezizomycotina</taxon>
        <taxon>Dothideomycetes</taxon>
        <taxon>Dothideomycetes incertae sedis</taxon>
        <taxon>Patellariales</taxon>
        <taxon>Patellariaceae</taxon>
        <taxon>Patellaria</taxon>
    </lineage>
</organism>
<comment type="caution">
    <text evidence="2">The sequence shown here is derived from an EMBL/GenBank/DDBJ whole genome shotgun (WGS) entry which is preliminary data.</text>
</comment>
<evidence type="ECO:0000313" key="2">
    <source>
        <dbReference type="EMBL" id="KAF2840074.1"/>
    </source>
</evidence>
<reference evidence="2" key="1">
    <citation type="journal article" date="2020" name="Stud. Mycol.">
        <title>101 Dothideomycetes genomes: a test case for predicting lifestyles and emergence of pathogens.</title>
        <authorList>
            <person name="Haridas S."/>
            <person name="Albert R."/>
            <person name="Binder M."/>
            <person name="Bloem J."/>
            <person name="Labutti K."/>
            <person name="Salamov A."/>
            <person name="Andreopoulos B."/>
            <person name="Baker S."/>
            <person name="Barry K."/>
            <person name="Bills G."/>
            <person name="Bluhm B."/>
            <person name="Cannon C."/>
            <person name="Castanera R."/>
            <person name="Culley D."/>
            <person name="Daum C."/>
            <person name="Ezra D."/>
            <person name="Gonzalez J."/>
            <person name="Henrissat B."/>
            <person name="Kuo A."/>
            <person name="Liang C."/>
            <person name="Lipzen A."/>
            <person name="Lutzoni F."/>
            <person name="Magnuson J."/>
            <person name="Mondo S."/>
            <person name="Nolan M."/>
            <person name="Ohm R."/>
            <person name="Pangilinan J."/>
            <person name="Park H.-J."/>
            <person name="Ramirez L."/>
            <person name="Alfaro M."/>
            <person name="Sun H."/>
            <person name="Tritt A."/>
            <person name="Yoshinaga Y."/>
            <person name="Zwiers L.-H."/>
            <person name="Turgeon B."/>
            <person name="Goodwin S."/>
            <person name="Spatafora J."/>
            <person name="Crous P."/>
            <person name="Grigoriev I."/>
        </authorList>
    </citation>
    <scope>NUCLEOTIDE SEQUENCE</scope>
    <source>
        <strain evidence="2">CBS 101060</strain>
    </source>
</reference>
<evidence type="ECO:0000313" key="3">
    <source>
        <dbReference type="Proteomes" id="UP000799429"/>
    </source>
</evidence>
<accession>A0A9P4VTZ1</accession>
<feature type="region of interest" description="Disordered" evidence="1">
    <location>
        <begin position="249"/>
        <end position="283"/>
    </location>
</feature>
<proteinExistence type="predicted"/>
<dbReference type="Proteomes" id="UP000799429">
    <property type="component" value="Unassembled WGS sequence"/>
</dbReference>